<dbReference type="EMBL" id="BMGK01000002">
    <property type="protein sequence ID" value="GGD83878.1"/>
    <property type="molecule type" value="Genomic_DNA"/>
</dbReference>
<feature type="signal peptide" evidence="2">
    <location>
        <begin position="1"/>
        <end position="18"/>
    </location>
</feature>
<dbReference type="AlphaFoldDB" id="A0A8J2V8C2"/>
<keyword evidence="1" id="KW-0812">Transmembrane</keyword>
<dbReference type="Pfam" id="PF07695">
    <property type="entry name" value="7TMR-DISM_7TM"/>
    <property type="match status" value="1"/>
</dbReference>
<sequence length="455" mass="53084">MKAIYLSVLLLFCASLFAQNSIQYVKDTHLNFKIEETKGVDFKPFTNSNFGLENGVYWFKINSQTNNEGVIHIPSAHVNDIKLFSASKKQIEEISYTRYPSFRLDEFEEFPIYLYVNFEKEAYFPLQITSEENFAKANQQSLFKIGAYYGFAIMVIIINLMCFFLFDEKVFLYYSAVLTTITLSFFYSDGLFRLMGYDNTFTNMYLEPLLHLSVALFAAHFATKFLKLDDLMPKLKWLTAALISTSVISFSSYWVTENWLFAAIGNTFIWVVLVNYLIAGATLFRQKVYARFYVVAYSLLLILIFDYYVLTGFGITFLGVSAFHLKTAGILEMLVLTYAIMYRMRTLKEENELMQIEMRLYLKRIELLRSPDNIQMVDDLYLENLVNLHDLSNLETKILQFISKGKDNAKIALKLNISEKEVEKITKALYKKLDISEHIQEDQRMIDEQPDYVYN</sequence>
<dbReference type="Gene3D" id="1.10.10.10">
    <property type="entry name" value="Winged helix-like DNA-binding domain superfamily/Winged helix DNA-binding domain"/>
    <property type="match status" value="1"/>
</dbReference>
<comment type="caution">
    <text evidence="4">The sequence shown here is derived from an EMBL/GenBank/DDBJ whole genome shotgun (WGS) entry which is preliminary data.</text>
</comment>
<gene>
    <name evidence="4" type="ORF">GCM10011312_04930</name>
</gene>
<feature type="chain" id="PRO_5035222986" description="HTH luxR-type domain-containing protein" evidence="2">
    <location>
        <begin position="19"/>
        <end position="455"/>
    </location>
</feature>
<feature type="domain" description="HTH luxR-type" evidence="3">
    <location>
        <begin position="388"/>
        <end position="445"/>
    </location>
</feature>
<evidence type="ECO:0000313" key="5">
    <source>
        <dbReference type="Proteomes" id="UP000652231"/>
    </source>
</evidence>
<evidence type="ECO:0000256" key="1">
    <source>
        <dbReference type="SAM" id="Phobius"/>
    </source>
</evidence>
<reference evidence="4" key="2">
    <citation type="submission" date="2020-09" db="EMBL/GenBank/DDBJ databases">
        <authorList>
            <person name="Sun Q."/>
            <person name="Zhou Y."/>
        </authorList>
    </citation>
    <scope>NUCLEOTIDE SEQUENCE</scope>
    <source>
        <strain evidence="4">CGMCC 1.12924</strain>
    </source>
</reference>
<feature type="transmembrane region" description="Helical" evidence="1">
    <location>
        <begin position="146"/>
        <end position="166"/>
    </location>
</feature>
<dbReference type="GO" id="GO:0003677">
    <property type="term" value="F:DNA binding"/>
    <property type="evidence" value="ECO:0007669"/>
    <property type="project" value="InterPro"/>
</dbReference>
<proteinExistence type="predicted"/>
<feature type="transmembrane region" description="Helical" evidence="1">
    <location>
        <begin position="208"/>
        <end position="226"/>
    </location>
</feature>
<dbReference type="GO" id="GO:0006355">
    <property type="term" value="P:regulation of DNA-templated transcription"/>
    <property type="evidence" value="ECO:0007669"/>
    <property type="project" value="InterPro"/>
</dbReference>
<evidence type="ECO:0000259" key="3">
    <source>
        <dbReference type="SMART" id="SM00421"/>
    </source>
</evidence>
<feature type="transmembrane region" description="Helical" evidence="1">
    <location>
        <begin position="315"/>
        <end position="340"/>
    </location>
</feature>
<reference evidence="4" key="1">
    <citation type="journal article" date="2014" name="Int. J. Syst. Evol. Microbiol.">
        <title>Complete genome sequence of Corynebacterium casei LMG S-19264T (=DSM 44701T), isolated from a smear-ripened cheese.</title>
        <authorList>
            <consortium name="US DOE Joint Genome Institute (JGI-PGF)"/>
            <person name="Walter F."/>
            <person name="Albersmeier A."/>
            <person name="Kalinowski J."/>
            <person name="Ruckert C."/>
        </authorList>
    </citation>
    <scope>NUCLEOTIDE SEQUENCE</scope>
    <source>
        <strain evidence="4">CGMCC 1.12924</strain>
    </source>
</reference>
<dbReference type="SMART" id="SM00421">
    <property type="entry name" value="HTH_LUXR"/>
    <property type="match status" value="1"/>
</dbReference>
<protein>
    <recommendedName>
        <fullName evidence="3">HTH luxR-type domain-containing protein</fullName>
    </recommendedName>
</protein>
<keyword evidence="1" id="KW-0472">Membrane</keyword>
<organism evidence="4 5">
    <name type="scientific">Planktosalinus lacus</name>
    <dbReference type="NCBI Taxonomy" id="1526573"/>
    <lineage>
        <taxon>Bacteria</taxon>
        <taxon>Pseudomonadati</taxon>
        <taxon>Bacteroidota</taxon>
        <taxon>Flavobacteriia</taxon>
        <taxon>Flavobacteriales</taxon>
        <taxon>Flavobacteriaceae</taxon>
        <taxon>Planktosalinus</taxon>
    </lineage>
</organism>
<feature type="transmembrane region" description="Helical" evidence="1">
    <location>
        <begin position="171"/>
        <end position="188"/>
    </location>
</feature>
<dbReference type="InterPro" id="IPR036388">
    <property type="entry name" value="WH-like_DNA-bd_sf"/>
</dbReference>
<accession>A0A8J2V8C2</accession>
<keyword evidence="1" id="KW-1133">Transmembrane helix</keyword>
<feature type="transmembrane region" description="Helical" evidence="1">
    <location>
        <begin position="259"/>
        <end position="278"/>
    </location>
</feature>
<dbReference type="SUPFAM" id="SSF46894">
    <property type="entry name" value="C-terminal effector domain of the bipartite response regulators"/>
    <property type="match status" value="1"/>
</dbReference>
<keyword evidence="2" id="KW-0732">Signal</keyword>
<dbReference type="InterPro" id="IPR011623">
    <property type="entry name" value="7TMR_DISM_rcpt_extracell_dom1"/>
</dbReference>
<dbReference type="Proteomes" id="UP000652231">
    <property type="component" value="Unassembled WGS sequence"/>
</dbReference>
<feature type="transmembrane region" description="Helical" evidence="1">
    <location>
        <begin position="290"/>
        <end position="309"/>
    </location>
</feature>
<dbReference type="RefSeq" id="WP_188439158.1">
    <property type="nucleotide sequence ID" value="NZ_BMGK01000002.1"/>
</dbReference>
<evidence type="ECO:0000256" key="2">
    <source>
        <dbReference type="SAM" id="SignalP"/>
    </source>
</evidence>
<dbReference type="InterPro" id="IPR016032">
    <property type="entry name" value="Sig_transdc_resp-reg_C-effctor"/>
</dbReference>
<dbReference type="InterPro" id="IPR000792">
    <property type="entry name" value="Tscrpt_reg_LuxR_C"/>
</dbReference>
<dbReference type="Pfam" id="PF00196">
    <property type="entry name" value="GerE"/>
    <property type="match status" value="1"/>
</dbReference>
<name>A0A8J2V8C2_9FLAO</name>
<evidence type="ECO:0000313" key="4">
    <source>
        <dbReference type="EMBL" id="GGD83878.1"/>
    </source>
</evidence>
<keyword evidence="5" id="KW-1185">Reference proteome</keyword>